<dbReference type="SFLD" id="SFLDS00001">
    <property type="entry name" value="Enolase"/>
    <property type="match status" value="1"/>
</dbReference>
<reference evidence="9 10" key="1">
    <citation type="submission" date="2018-11" db="EMBL/GenBank/DDBJ databases">
        <authorList>
            <person name="Zhou Z."/>
            <person name="Wang G."/>
        </authorList>
    </citation>
    <scope>NUCLEOTIDE SEQUENCE [LARGE SCALE GENOMIC DNA]</scope>
    <source>
        <strain evidence="9 10">KCTC42998</strain>
    </source>
</reference>
<feature type="binding site" evidence="6">
    <location>
        <position position="190"/>
    </location>
    <ligand>
        <name>Mg(2+)</name>
        <dbReference type="ChEBI" id="CHEBI:18420"/>
    </ligand>
</feature>
<dbReference type="GO" id="GO:0000287">
    <property type="term" value="F:magnesium ion binding"/>
    <property type="evidence" value="ECO:0007669"/>
    <property type="project" value="UniProtKB-ARBA"/>
</dbReference>
<dbReference type="EC" id="5.1.1.-" evidence="7"/>
<keyword evidence="10" id="KW-1185">Reference proteome</keyword>
<feature type="domain" description="Mandelate racemase/muconate lactonizing enzyme C-terminal" evidence="8">
    <location>
        <begin position="141"/>
        <end position="237"/>
    </location>
</feature>
<dbReference type="InterPro" id="IPR036849">
    <property type="entry name" value="Enolase-like_C_sf"/>
</dbReference>
<dbReference type="Gene3D" id="3.30.390.10">
    <property type="entry name" value="Enolase-like, N-terminal domain"/>
    <property type="match status" value="1"/>
</dbReference>
<feature type="active site" description="Proton acceptor; specific for (S)-substrate epimerization" evidence="5">
    <location>
        <position position="266"/>
    </location>
</feature>
<organism evidence="9 10">
    <name type="scientific">Larkinella knui</name>
    <dbReference type="NCBI Taxonomy" id="2025310"/>
    <lineage>
        <taxon>Bacteria</taxon>
        <taxon>Pseudomonadati</taxon>
        <taxon>Bacteroidota</taxon>
        <taxon>Cytophagia</taxon>
        <taxon>Cytophagales</taxon>
        <taxon>Spirosomataceae</taxon>
        <taxon>Larkinella</taxon>
    </lineage>
</organism>
<dbReference type="SFLD" id="SFLDG00180">
    <property type="entry name" value="muconate_cycloisomerase"/>
    <property type="match status" value="1"/>
</dbReference>
<dbReference type="SUPFAM" id="SSF54826">
    <property type="entry name" value="Enolase N-terminal domain-like"/>
    <property type="match status" value="1"/>
</dbReference>
<dbReference type="RefSeq" id="WP_124910335.1">
    <property type="nucleotide sequence ID" value="NZ_RQJP01000007.1"/>
</dbReference>
<dbReference type="PANTHER" id="PTHR48073:SF2">
    <property type="entry name" value="O-SUCCINYLBENZOATE SYNTHASE"/>
    <property type="match status" value="1"/>
</dbReference>
<dbReference type="CDD" id="cd03319">
    <property type="entry name" value="L-Ala-DL-Glu_epimerase"/>
    <property type="match status" value="1"/>
</dbReference>
<evidence type="ECO:0000256" key="2">
    <source>
        <dbReference type="ARBA" id="ARBA00022723"/>
    </source>
</evidence>
<feature type="active site" description="Proton acceptor; specific for (R)-substrate epimerization" evidence="5">
    <location>
        <position position="162"/>
    </location>
</feature>
<protein>
    <recommendedName>
        <fullName evidence="7">Dipeptide epimerase</fullName>
        <ecNumber evidence="7">5.1.1.-</ecNumber>
    </recommendedName>
</protein>
<dbReference type="SMART" id="SM00922">
    <property type="entry name" value="MR_MLE"/>
    <property type="match status" value="1"/>
</dbReference>
<keyword evidence="4 7" id="KW-0413">Isomerase</keyword>
<dbReference type="SUPFAM" id="SSF51604">
    <property type="entry name" value="Enolase C-terminal domain-like"/>
    <property type="match status" value="1"/>
</dbReference>
<dbReference type="GO" id="GO:0016855">
    <property type="term" value="F:racemase and epimerase activity, acting on amino acids and derivatives"/>
    <property type="evidence" value="ECO:0007669"/>
    <property type="project" value="UniProtKB-UniRule"/>
</dbReference>
<dbReference type="Pfam" id="PF02746">
    <property type="entry name" value="MR_MLE_N"/>
    <property type="match status" value="1"/>
</dbReference>
<evidence type="ECO:0000256" key="1">
    <source>
        <dbReference type="ARBA" id="ARBA00008031"/>
    </source>
</evidence>
<evidence type="ECO:0000259" key="8">
    <source>
        <dbReference type="SMART" id="SM00922"/>
    </source>
</evidence>
<dbReference type="GO" id="GO:0006518">
    <property type="term" value="P:peptide metabolic process"/>
    <property type="evidence" value="ECO:0007669"/>
    <property type="project" value="UniProtKB-ARBA"/>
</dbReference>
<dbReference type="EMBL" id="RQJP01000007">
    <property type="protein sequence ID" value="RRB10322.1"/>
    <property type="molecule type" value="Genomic_DNA"/>
</dbReference>
<evidence type="ECO:0000256" key="7">
    <source>
        <dbReference type="RuleBase" id="RU366006"/>
    </source>
</evidence>
<keyword evidence="2 6" id="KW-0479">Metal-binding</keyword>
<dbReference type="InterPro" id="IPR029017">
    <property type="entry name" value="Enolase-like_N"/>
</dbReference>
<evidence type="ECO:0000313" key="10">
    <source>
        <dbReference type="Proteomes" id="UP000274271"/>
    </source>
</evidence>
<comment type="similarity">
    <text evidence="1 7">Belongs to the mandelate racemase/muconate lactonizing enzyme family.</text>
</comment>
<proteinExistence type="inferred from homology"/>
<dbReference type="OrthoDB" id="9775391at2"/>
<comment type="cofactor">
    <cofactor evidence="6 7">
        <name>Mg(2+)</name>
        <dbReference type="ChEBI" id="CHEBI:18420"/>
    </cofactor>
    <text evidence="6 7">Binds 1 Mg(2+) ion per subunit.</text>
</comment>
<evidence type="ECO:0000256" key="5">
    <source>
        <dbReference type="PIRSR" id="PIRSR634603-1"/>
    </source>
</evidence>
<dbReference type="InterPro" id="IPR029065">
    <property type="entry name" value="Enolase_C-like"/>
</dbReference>
<dbReference type="AlphaFoldDB" id="A0A3P1CAI1"/>
<evidence type="ECO:0000256" key="6">
    <source>
        <dbReference type="PIRSR" id="PIRSR634603-3"/>
    </source>
</evidence>
<dbReference type="Pfam" id="PF13378">
    <property type="entry name" value="MR_MLE_C"/>
    <property type="match status" value="1"/>
</dbReference>
<evidence type="ECO:0000256" key="3">
    <source>
        <dbReference type="ARBA" id="ARBA00022842"/>
    </source>
</evidence>
<sequence>MLIKSIRAYRRDLALTWPYTIAYQTISTVENIFLAVELVNGIIGLGAANPSPEVVGESPDQAFANLQSDAIARFVGRDIRHTFQLIDEARQQFPDLPGTLAAFDIALHDALGQFLGIPVVAFYGQKVTALPTSITIGIMPIAETLEAAREYVQQGFQVLKVKTGLDVAEDIGRIRKLREQFGPDLVLRVDANQGYTLDQLTQFIGQTDDANVELIEQPMAVGTEEELRSLPLALRQRLAADESLKGGEAALKLAQDPYPFGIFNIKLMKCGGIRGAFDIATVARLSQIELFWGCNDESIISITAALHAAFACPNTRYIDLDGSLDLAEDVVKGGFVIENGLMRPTGMPGLGLTDSSL</sequence>
<dbReference type="Gene3D" id="3.20.20.120">
    <property type="entry name" value="Enolase-like C-terminal domain"/>
    <property type="match status" value="1"/>
</dbReference>
<evidence type="ECO:0000256" key="4">
    <source>
        <dbReference type="ARBA" id="ARBA00023235"/>
    </source>
</evidence>
<gene>
    <name evidence="9" type="ORF">EHT87_29275</name>
</gene>
<evidence type="ECO:0000313" key="9">
    <source>
        <dbReference type="EMBL" id="RRB10322.1"/>
    </source>
</evidence>
<dbReference type="SFLD" id="SFLDF00009">
    <property type="entry name" value="o-succinylbenzoate_synthase"/>
    <property type="match status" value="1"/>
</dbReference>
<accession>A0A3P1CAI1</accession>
<dbReference type="PANTHER" id="PTHR48073">
    <property type="entry name" value="O-SUCCINYLBENZOATE SYNTHASE-RELATED"/>
    <property type="match status" value="1"/>
</dbReference>
<dbReference type="InterPro" id="IPR034603">
    <property type="entry name" value="Dipeptide_epimerase"/>
</dbReference>
<feature type="binding site" evidence="6">
    <location>
        <position position="216"/>
    </location>
    <ligand>
        <name>Mg(2+)</name>
        <dbReference type="ChEBI" id="CHEBI:18420"/>
    </ligand>
</feature>
<dbReference type="InterPro" id="IPR013341">
    <property type="entry name" value="Mandelate_racemase_N_dom"/>
</dbReference>
<dbReference type="InterPro" id="IPR013342">
    <property type="entry name" value="Mandelate_racemase_C"/>
</dbReference>
<keyword evidence="3 6" id="KW-0460">Magnesium</keyword>
<name>A0A3P1CAI1_9BACT</name>
<dbReference type="Proteomes" id="UP000274271">
    <property type="component" value="Unassembled WGS sequence"/>
</dbReference>
<feature type="binding site" evidence="6">
    <location>
        <position position="241"/>
    </location>
    <ligand>
        <name>Mg(2+)</name>
        <dbReference type="ChEBI" id="CHEBI:18420"/>
    </ligand>
</feature>
<comment type="caution">
    <text evidence="9">The sequence shown here is derived from an EMBL/GenBank/DDBJ whole genome shotgun (WGS) entry which is preliminary data.</text>
</comment>